<dbReference type="InterPro" id="IPR045006">
    <property type="entry name" value="CHLI-like"/>
</dbReference>
<dbReference type="Pfam" id="PF13541">
    <property type="entry name" value="ChlI"/>
    <property type="match status" value="1"/>
</dbReference>
<protein>
    <submittedName>
        <fullName evidence="3">Magnesium chelatase family protein</fullName>
    </submittedName>
</protein>
<keyword evidence="4" id="KW-1185">Reference proteome</keyword>
<feature type="domain" description="AAA+ ATPase" evidence="2">
    <location>
        <begin position="210"/>
        <end position="390"/>
    </location>
</feature>
<name>A0A841BVN0_9ACTN</name>
<dbReference type="InterPro" id="IPR014721">
    <property type="entry name" value="Ribsml_uS5_D2-typ_fold_subgr"/>
</dbReference>
<dbReference type="SMART" id="SM00382">
    <property type="entry name" value="AAA"/>
    <property type="match status" value="1"/>
</dbReference>
<dbReference type="Gene3D" id="3.30.230.10">
    <property type="match status" value="1"/>
</dbReference>
<organism evidence="3 4">
    <name type="scientific">Allocatelliglobosispora scoriae</name>
    <dbReference type="NCBI Taxonomy" id="643052"/>
    <lineage>
        <taxon>Bacteria</taxon>
        <taxon>Bacillati</taxon>
        <taxon>Actinomycetota</taxon>
        <taxon>Actinomycetes</taxon>
        <taxon>Micromonosporales</taxon>
        <taxon>Micromonosporaceae</taxon>
        <taxon>Allocatelliglobosispora</taxon>
    </lineage>
</organism>
<dbReference type="PANTHER" id="PTHR32039">
    <property type="entry name" value="MAGNESIUM-CHELATASE SUBUNIT CHLI"/>
    <property type="match status" value="1"/>
</dbReference>
<dbReference type="InterPro" id="IPR000523">
    <property type="entry name" value="Mg_chelatse_chII-like_cat_dom"/>
</dbReference>
<dbReference type="Pfam" id="PF13335">
    <property type="entry name" value="Mg_chelatase_C"/>
    <property type="match status" value="1"/>
</dbReference>
<dbReference type="Gene3D" id="3.40.50.300">
    <property type="entry name" value="P-loop containing nucleotide triphosphate hydrolases"/>
    <property type="match status" value="1"/>
</dbReference>
<dbReference type="RefSeq" id="WP_184841668.1">
    <property type="nucleotide sequence ID" value="NZ_JACHMN010000003.1"/>
</dbReference>
<evidence type="ECO:0000313" key="3">
    <source>
        <dbReference type="EMBL" id="MBB5872234.1"/>
    </source>
</evidence>
<dbReference type="SUPFAM" id="SSF54211">
    <property type="entry name" value="Ribosomal protein S5 domain 2-like"/>
    <property type="match status" value="1"/>
</dbReference>
<reference evidence="3 4" key="1">
    <citation type="submission" date="2020-08" db="EMBL/GenBank/DDBJ databases">
        <title>Sequencing the genomes of 1000 actinobacteria strains.</title>
        <authorList>
            <person name="Klenk H.-P."/>
        </authorList>
    </citation>
    <scope>NUCLEOTIDE SEQUENCE [LARGE SCALE GENOMIC DNA]</scope>
    <source>
        <strain evidence="3 4">DSM 45362</strain>
    </source>
</reference>
<dbReference type="InterPro" id="IPR027417">
    <property type="entry name" value="P-loop_NTPase"/>
</dbReference>
<evidence type="ECO:0000256" key="1">
    <source>
        <dbReference type="ARBA" id="ARBA00006354"/>
    </source>
</evidence>
<dbReference type="EMBL" id="JACHMN010000003">
    <property type="protein sequence ID" value="MBB5872234.1"/>
    <property type="molecule type" value="Genomic_DNA"/>
</dbReference>
<dbReference type="InterPro" id="IPR020568">
    <property type="entry name" value="Ribosomal_Su5_D2-typ_SF"/>
</dbReference>
<accession>A0A841BVN0</accession>
<dbReference type="InterPro" id="IPR003593">
    <property type="entry name" value="AAA+_ATPase"/>
</dbReference>
<gene>
    <name evidence="3" type="ORF">F4553_005668</name>
</gene>
<dbReference type="SUPFAM" id="SSF52540">
    <property type="entry name" value="P-loop containing nucleoside triphosphate hydrolases"/>
    <property type="match status" value="1"/>
</dbReference>
<dbReference type="GO" id="GO:0005524">
    <property type="term" value="F:ATP binding"/>
    <property type="evidence" value="ECO:0007669"/>
    <property type="project" value="InterPro"/>
</dbReference>
<dbReference type="AlphaFoldDB" id="A0A841BVN0"/>
<dbReference type="InterPro" id="IPR004482">
    <property type="entry name" value="Mg_chelat-rel"/>
</dbReference>
<evidence type="ECO:0000259" key="2">
    <source>
        <dbReference type="SMART" id="SM00382"/>
    </source>
</evidence>
<dbReference type="InterPro" id="IPR025158">
    <property type="entry name" value="Mg_chelat-rel_C"/>
</dbReference>
<dbReference type="NCBIfam" id="TIGR00368">
    <property type="entry name" value="YifB family Mg chelatase-like AAA ATPase"/>
    <property type="match status" value="1"/>
</dbReference>
<dbReference type="Proteomes" id="UP000587527">
    <property type="component" value="Unassembled WGS sequence"/>
</dbReference>
<evidence type="ECO:0000313" key="4">
    <source>
        <dbReference type="Proteomes" id="UP000587527"/>
    </source>
</evidence>
<sequence>MSYAKVYSAGLVGLTGSVVEVEADVAAGLPTMVLSGLPDTALHEARDRVRAALVNSGEEWPQRRITVNLLPADLPKRGSGFDLAIAVAILGGTGRLPLFPLDGVVIFGELGLDGEVRPVRGALAMVAAATRAGFRRAIVPLANAQEALLVPGIEVRATDSLHSVLAFIRGRAPLPVAPPETIGVTAPGPDLADVIGQEESRLGLEVAAAGGHHLAMVGPPGAGKTMLAQRLPSIIPTLDDEAALEVTAIHSIARQLEPGTGLMRRPPFQAPHHTASIAALVGGGSGLARPGSLSLAHHGVLFLDEAPEFPARALETLRQPLEEGTITIGRSRETLTFPARVQLVLAANPCPCAKPGGDQQCECLPQARRRYLGRLSGPLLDRIDIHLRPLALTAAELLDTDQIRESSATVGERVVTARAAAAERWRSEGWLVNAAATGTKLNEPPWRLPLSATRDLRHRIDLGLISARGYVRVLRLAWTFADLAGRDRPTSDDVNAALTLRTGAAR</sequence>
<dbReference type="PANTHER" id="PTHR32039:SF7">
    <property type="entry name" value="COMPETENCE PROTEIN COMM"/>
    <property type="match status" value="1"/>
</dbReference>
<proteinExistence type="inferred from homology"/>
<dbReference type="Pfam" id="PF01078">
    <property type="entry name" value="Mg_chelatase"/>
    <property type="match status" value="1"/>
</dbReference>
<comment type="caution">
    <text evidence="3">The sequence shown here is derived from an EMBL/GenBank/DDBJ whole genome shotgun (WGS) entry which is preliminary data.</text>
</comment>
<comment type="similarity">
    <text evidence="1">Belongs to the Mg-chelatase subunits D/I family. ComM subfamily.</text>
</comment>